<evidence type="ECO:0000313" key="2">
    <source>
        <dbReference type="Proteomes" id="UP001153712"/>
    </source>
</evidence>
<reference evidence="1" key="1">
    <citation type="submission" date="2022-01" db="EMBL/GenBank/DDBJ databases">
        <authorList>
            <person name="King R."/>
        </authorList>
    </citation>
    <scope>NUCLEOTIDE SEQUENCE</scope>
</reference>
<dbReference type="Proteomes" id="UP001153712">
    <property type="component" value="Chromosome 12"/>
</dbReference>
<accession>A0A9N9TIK4</accession>
<gene>
    <name evidence="1" type="ORF">PHYEVI_LOCUS2957</name>
</gene>
<name>A0A9N9TIK4_PHYSR</name>
<proteinExistence type="predicted"/>
<dbReference type="OrthoDB" id="6766811at2759"/>
<evidence type="ECO:0000313" key="1">
    <source>
        <dbReference type="EMBL" id="CAG9856537.1"/>
    </source>
</evidence>
<dbReference type="EMBL" id="OU900105">
    <property type="protein sequence ID" value="CAG9856537.1"/>
    <property type="molecule type" value="Genomic_DNA"/>
</dbReference>
<dbReference type="AlphaFoldDB" id="A0A9N9TIK4"/>
<organism evidence="1 2">
    <name type="scientific">Phyllotreta striolata</name>
    <name type="common">Striped flea beetle</name>
    <name type="synonym">Crioceris striolata</name>
    <dbReference type="NCBI Taxonomy" id="444603"/>
    <lineage>
        <taxon>Eukaryota</taxon>
        <taxon>Metazoa</taxon>
        <taxon>Ecdysozoa</taxon>
        <taxon>Arthropoda</taxon>
        <taxon>Hexapoda</taxon>
        <taxon>Insecta</taxon>
        <taxon>Pterygota</taxon>
        <taxon>Neoptera</taxon>
        <taxon>Endopterygota</taxon>
        <taxon>Coleoptera</taxon>
        <taxon>Polyphaga</taxon>
        <taxon>Cucujiformia</taxon>
        <taxon>Chrysomeloidea</taxon>
        <taxon>Chrysomelidae</taxon>
        <taxon>Galerucinae</taxon>
        <taxon>Alticini</taxon>
        <taxon>Phyllotreta</taxon>
    </lineage>
</organism>
<protein>
    <submittedName>
        <fullName evidence="1">Uncharacterized protein</fullName>
    </submittedName>
</protein>
<sequence>MDGRDQGEIYGKFSNMQPYFLCSKSPIFPFSSASIKRNACTQTDSRSANLEELLSPDDDELIMTEKSRSLYLLALRYVNKFHRVINEELKFVYGNRKEAFMCPSVPNYSALLCNELAIEPRQCKNEDIIDSDGVYVHLKIQENSQLVRRNSFNVVAIEPCVDILEYARSKEKLKSPYPPQKPPPPPFEIRPYTPQKIKSMFDAISQKSKVSSTVDDSDDSVILDDEQFEQHVQYKNPSAIDDFFHRKSNPLQLNSKDLTNLNERTLHTIGLFNNKGEIKPDVMDLLEKEKSFKAKDARNKQFRSKRQWDLQIHLNPKSDLDRDTVSSTSQKSFVSYSDVKIHMQNID</sequence>
<keyword evidence="2" id="KW-1185">Reference proteome</keyword>